<dbReference type="EMBL" id="JAWHQM010000100">
    <property type="protein sequence ID" value="KAK5637235.1"/>
    <property type="molecule type" value="Genomic_DNA"/>
</dbReference>
<protein>
    <submittedName>
        <fullName evidence="1">Uncharacterized protein</fullName>
    </submittedName>
</protein>
<gene>
    <name evidence="1" type="ORF">RRF57_012947</name>
</gene>
<evidence type="ECO:0000313" key="1">
    <source>
        <dbReference type="EMBL" id="KAK5637235.1"/>
    </source>
</evidence>
<name>A0AAN7Z4Y3_9PEZI</name>
<comment type="caution">
    <text evidence="1">The sequence shown here is derived from an EMBL/GenBank/DDBJ whole genome shotgun (WGS) entry which is preliminary data.</text>
</comment>
<accession>A0AAN7Z4Y3</accession>
<organism evidence="1 2">
    <name type="scientific">Xylaria bambusicola</name>
    <dbReference type="NCBI Taxonomy" id="326684"/>
    <lineage>
        <taxon>Eukaryota</taxon>
        <taxon>Fungi</taxon>
        <taxon>Dikarya</taxon>
        <taxon>Ascomycota</taxon>
        <taxon>Pezizomycotina</taxon>
        <taxon>Sordariomycetes</taxon>
        <taxon>Xylariomycetidae</taxon>
        <taxon>Xylariales</taxon>
        <taxon>Xylariaceae</taxon>
        <taxon>Xylaria</taxon>
    </lineage>
</organism>
<reference evidence="1 2" key="1">
    <citation type="submission" date="2023-10" db="EMBL/GenBank/DDBJ databases">
        <title>Draft genome sequence of Xylaria bambusicola isolate GMP-LS, the root and basal stem rot pathogen of sugarcane in Indonesia.</title>
        <authorList>
            <person name="Selvaraj P."/>
            <person name="Muralishankar V."/>
            <person name="Muruganantham S."/>
            <person name="Sp S."/>
            <person name="Haryani S."/>
            <person name="Lau K.J.X."/>
            <person name="Naqvi N.I."/>
        </authorList>
    </citation>
    <scope>NUCLEOTIDE SEQUENCE [LARGE SCALE GENOMIC DNA]</scope>
    <source>
        <strain evidence="1">GMP-LS</strain>
    </source>
</reference>
<evidence type="ECO:0000313" key="2">
    <source>
        <dbReference type="Proteomes" id="UP001305414"/>
    </source>
</evidence>
<keyword evidence="2" id="KW-1185">Reference proteome</keyword>
<sequence length="307" mass="35718">MQQERGVRPRNDKGTITEKYIQILNDEIILNDSQLSRTIETATPLSPTPSQQLRANIQNIEIPQTTVRTETIQPEPSNNAQLRTPEIRHTQPHVRPSIENRITPEPIHNRTRTGHEPSFQPILEYTVPYQPPQTLGQEVYIRTTPDPVPASMFLDLPPVRNIQNGTIPPEKYAIFQKTWKKERNYSGEPYDLLYDKARLFIDACRRLGITEDQYHAVFPCILEGRAEDYFIYNIGPDRTWSEIYRTMDTHFNTNTNHNQYWADWTTITFARMKEEHPDSPPHEVLDLMINKLQKAQRALGASYQGEI</sequence>
<dbReference type="AlphaFoldDB" id="A0AAN7Z4Y3"/>
<proteinExistence type="predicted"/>
<dbReference type="Proteomes" id="UP001305414">
    <property type="component" value="Unassembled WGS sequence"/>
</dbReference>